<organism evidence="1 2">
    <name type="scientific">Nelumbo nucifera</name>
    <name type="common">Sacred lotus</name>
    <dbReference type="NCBI Taxonomy" id="4432"/>
    <lineage>
        <taxon>Eukaryota</taxon>
        <taxon>Viridiplantae</taxon>
        <taxon>Streptophyta</taxon>
        <taxon>Embryophyta</taxon>
        <taxon>Tracheophyta</taxon>
        <taxon>Spermatophyta</taxon>
        <taxon>Magnoliopsida</taxon>
        <taxon>Proteales</taxon>
        <taxon>Nelumbonaceae</taxon>
        <taxon>Nelumbo</taxon>
    </lineage>
</organism>
<dbReference type="AlphaFoldDB" id="A0A822ZHG4"/>
<evidence type="ECO:0000313" key="2">
    <source>
        <dbReference type="Proteomes" id="UP000607653"/>
    </source>
</evidence>
<name>A0A822ZHG4_NELNU</name>
<sequence>MALVITPSGLYCGEICKASISSPSNYMDGSIQGTLIV</sequence>
<proteinExistence type="predicted"/>
<dbReference type="EMBL" id="DUZY01000007">
    <property type="protein sequence ID" value="DAD44327.1"/>
    <property type="molecule type" value="Genomic_DNA"/>
</dbReference>
<reference evidence="1 2" key="1">
    <citation type="journal article" date="2020" name="Mol. Biol. Evol.">
        <title>Distinct Expression and Methylation Patterns for Genes with Different Fates following a Single Whole-Genome Duplication in Flowering Plants.</title>
        <authorList>
            <person name="Shi T."/>
            <person name="Rahmani R.S."/>
            <person name="Gugger P.F."/>
            <person name="Wang M."/>
            <person name="Li H."/>
            <person name="Zhang Y."/>
            <person name="Li Z."/>
            <person name="Wang Q."/>
            <person name="Van de Peer Y."/>
            <person name="Marchal K."/>
            <person name="Chen J."/>
        </authorList>
    </citation>
    <scope>NUCLEOTIDE SEQUENCE [LARGE SCALE GENOMIC DNA]</scope>
    <source>
        <tissue evidence="1">Leaf</tissue>
    </source>
</reference>
<evidence type="ECO:0000313" key="1">
    <source>
        <dbReference type="EMBL" id="DAD44327.1"/>
    </source>
</evidence>
<dbReference type="Proteomes" id="UP000607653">
    <property type="component" value="Unassembled WGS sequence"/>
</dbReference>
<keyword evidence="2" id="KW-1185">Reference proteome</keyword>
<protein>
    <submittedName>
        <fullName evidence="1">Uncharacterized protein</fullName>
    </submittedName>
</protein>
<gene>
    <name evidence="1" type="ORF">HUJ06_002557</name>
</gene>
<accession>A0A822ZHG4</accession>
<comment type="caution">
    <text evidence="1">The sequence shown here is derived from an EMBL/GenBank/DDBJ whole genome shotgun (WGS) entry which is preliminary data.</text>
</comment>